<accession>A0A7W2D9P2</accession>
<dbReference type="GO" id="GO:0003677">
    <property type="term" value="F:DNA binding"/>
    <property type="evidence" value="ECO:0007669"/>
    <property type="project" value="InterPro"/>
</dbReference>
<organism evidence="4 5">
    <name type="scientific">Streptomyces himalayensis subsp. aureolus</name>
    <dbReference type="NCBI Taxonomy" id="2758039"/>
    <lineage>
        <taxon>Bacteria</taxon>
        <taxon>Bacillati</taxon>
        <taxon>Actinomycetota</taxon>
        <taxon>Actinomycetes</taxon>
        <taxon>Kitasatosporales</taxon>
        <taxon>Streptomycetaceae</taxon>
        <taxon>Streptomyces</taxon>
        <taxon>Streptomyces himalayensis</taxon>
    </lineage>
</organism>
<evidence type="ECO:0000256" key="1">
    <source>
        <dbReference type="SAM" id="MobiDB-lite"/>
    </source>
</evidence>
<dbReference type="AlphaFoldDB" id="A0A7W2D9P2"/>
<dbReference type="InterPro" id="IPR025161">
    <property type="entry name" value="IS402-like_dom"/>
</dbReference>
<dbReference type="EMBL" id="JACEQY010000119">
    <property type="protein sequence ID" value="MBA4867305.1"/>
    <property type="molecule type" value="Genomic_DNA"/>
</dbReference>
<gene>
    <name evidence="4" type="ORF">H1V43_39780</name>
</gene>
<name>A0A7W2D9P2_9ACTN</name>
<evidence type="ECO:0000259" key="3">
    <source>
        <dbReference type="Pfam" id="PF13340"/>
    </source>
</evidence>
<dbReference type="Proteomes" id="UP000586976">
    <property type="component" value="Unassembled WGS sequence"/>
</dbReference>
<dbReference type="GO" id="GO:0006313">
    <property type="term" value="P:DNA transposition"/>
    <property type="evidence" value="ECO:0007669"/>
    <property type="project" value="InterPro"/>
</dbReference>
<dbReference type="NCBIfam" id="NF033580">
    <property type="entry name" value="transpos_IS5_3"/>
    <property type="match status" value="1"/>
</dbReference>
<reference evidence="4 5" key="1">
    <citation type="submission" date="2020-07" db="EMBL/GenBank/DDBJ databases">
        <title>Streptomyces isolated from Indian soil.</title>
        <authorList>
            <person name="Mandal S."/>
            <person name="Maiti P.K."/>
        </authorList>
    </citation>
    <scope>NUCLEOTIDE SEQUENCE [LARGE SCALE GENOMIC DNA]</scope>
    <source>
        <strain evidence="4 5">PSKA54</strain>
    </source>
</reference>
<evidence type="ECO:0000259" key="2">
    <source>
        <dbReference type="Pfam" id="PF01609"/>
    </source>
</evidence>
<dbReference type="RefSeq" id="WP_181868626.1">
    <property type="nucleotide sequence ID" value="NZ_JACEQY010000119.1"/>
</dbReference>
<evidence type="ECO:0000313" key="5">
    <source>
        <dbReference type="Proteomes" id="UP000586976"/>
    </source>
</evidence>
<dbReference type="Pfam" id="PF01609">
    <property type="entry name" value="DDE_Tnp_1"/>
    <property type="match status" value="1"/>
</dbReference>
<proteinExistence type="predicted"/>
<feature type="domain" description="Insertion element IS402-like" evidence="3">
    <location>
        <begin position="6"/>
        <end position="79"/>
    </location>
</feature>
<dbReference type="GO" id="GO:0004803">
    <property type="term" value="F:transposase activity"/>
    <property type="evidence" value="ECO:0007669"/>
    <property type="project" value="InterPro"/>
</dbReference>
<dbReference type="Pfam" id="PF13340">
    <property type="entry name" value="DUF4096"/>
    <property type="match status" value="1"/>
</dbReference>
<feature type="domain" description="Transposase IS4-like" evidence="2">
    <location>
        <begin position="98"/>
        <end position="285"/>
    </location>
</feature>
<keyword evidence="5" id="KW-1185">Reference proteome</keyword>
<feature type="compositionally biased region" description="Basic residues" evidence="1">
    <location>
        <begin position="109"/>
        <end position="122"/>
    </location>
</feature>
<feature type="region of interest" description="Disordered" evidence="1">
    <location>
        <begin position="109"/>
        <end position="140"/>
    </location>
</feature>
<dbReference type="PANTHER" id="PTHR30007:SF1">
    <property type="entry name" value="BLR1914 PROTEIN"/>
    <property type="match status" value="1"/>
</dbReference>
<evidence type="ECO:0000313" key="4">
    <source>
        <dbReference type="EMBL" id="MBA4867305.1"/>
    </source>
</evidence>
<dbReference type="PANTHER" id="PTHR30007">
    <property type="entry name" value="PHP DOMAIN PROTEIN"/>
    <property type="match status" value="1"/>
</dbReference>
<protein>
    <submittedName>
        <fullName evidence="4">IS5 family transposase</fullName>
    </submittedName>
</protein>
<dbReference type="InterPro" id="IPR002559">
    <property type="entry name" value="Transposase_11"/>
</dbReference>
<feature type="region of interest" description="Disordered" evidence="1">
    <location>
        <begin position="221"/>
        <end position="246"/>
    </location>
</feature>
<comment type="caution">
    <text evidence="4">The sequence shown here is derived from an EMBL/GenBank/DDBJ whole genome shotgun (WGS) entry which is preliminary data.</text>
</comment>
<sequence>MARGDLTDAQWTVLEPLLPKGKKPGRPPMWARRQLIDGIRFRVRTGIPWRDLPAEYGPWGRAYDLFRRWQRDGTWQRIFTELQAQADAKELITWDINVDSTVCRAHQHAAGARKRGASRRSRLGASASSRNDHGLGRSRGGLTTKLHLAVEQRQKPMSIVITAGQRGDSPQFEPVLNKVRVPRLGPGRPRTRPDRVRADRAYASRKNRAYLRRHGIRCTIPDKADQARNRKKRGSRGGRPPKFDPQDYKARHAVECGINRLKRHRAVATRYDKLAVRYEATVLIAAINEWL</sequence>